<evidence type="ECO:0000313" key="6">
    <source>
        <dbReference type="EMBL" id="ACQ79698.1"/>
    </source>
</evidence>
<comment type="catalytic activity">
    <reaction evidence="1">
        <text>Hydrolysis of alpha-(2-&gt;3)-, alpha-(2-&gt;6)-, alpha-(2-&gt;8)- glycosidic linkages of terminal sialic acid residues in oligosaccharides, glycoproteins, glycolipids, colominic acid and synthetic substrates.</text>
        <dbReference type="EC" id="3.2.1.18"/>
    </reaction>
</comment>
<dbReference type="PANTHER" id="PTHR10628:SF30">
    <property type="entry name" value="EXO-ALPHA-SIALIDASE"/>
    <property type="match status" value="1"/>
</dbReference>
<dbReference type="eggNOG" id="COG4409">
    <property type="taxonomic scope" value="Bacteria"/>
</dbReference>
<name>C5C2L2_BEUC1</name>
<dbReference type="InterPro" id="IPR036278">
    <property type="entry name" value="Sialidase_sf"/>
</dbReference>
<reference evidence="6 7" key="1">
    <citation type="journal article" date="2009" name="Stand. Genomic Sci.">
        <title>Complete genome sequence of Beutenbergia cavernae type strain (HKI 0122).</title>
        <authorList>
            <person name="Land M."/>
            <person name="Pukall R."/>
            <person name="Abt B."/>
            <person name="Goker M."/>
            <person name="Rohde M."/>
            <person name="Glavina Del Rio T."/>
            <person name="Tice H."/>
            <person name="Copeland A."/>
            <person name="Cheng J.F."/>
            <person name="Lucas S."/>
            <person name="Chen F."/>
            <person name="Nolan M."/>
            <person name="Bruce D."/>
            <person name="Goodwin L."/>
            <person name="Pitluck S."/>
            <person name="Ivanova N."/>
            <person name="Mavromatis K."/>
            <person name="Ovchinnikova G."/>
            <person name="Pati A."/>
            <person name="Chen A."/>
            <person name="Palaniappan K."/>
            <person name="Hauser L."/>
            <person name="Chang Y.J."/>
            <person name="Jefferies C.C."/>
            <person name="Saunders E."/>
            <person name="Brettin T."/>
            <person name="Detter J.C."/>
            <person name="Han C."/>
            <person name="Chain P."/>
            <person name="Bristow J."/>
            <person name="Eisen J.A."/>
            <person name="Markowitz V."/>
            <person name="Hugenholtz P."/>
            <person name="Kyrpides N.C."/>
            <person name="Klenk H.P."/>
            <person name="Lapidus A."/>
        </authorList>
    </citation>
    <scope>NUCLEOTIDE SEQUENCE [LARGE SCALE GENOMIC DNA]</scope>
    <source>
        <strain evidence="7">ATCC BAA-8 / DSM 12333 / NBRC 16432</strain>
    </source>
</reference>
<accession>C5C2L2</accession>
<keyword evidence="7" id="KW-1185">Reference proteome</keyword>
<evidence type="ECO:0000259" key="5">
    <source>
        <dbReference type="Pfam" id="PF13088"/>
    </source>
</evidence>
<dbReference type="GO" id="GO:0004308">
    <property type="term" value="F:exo-alpha-sialidase activity"/>
    <property type="evidence" value="ECO:0007669"/>
    <property type="project" value="UniProtKB-EC"/>
</dbReference>
<sequence>MRVLPVVALGASLALLSTAPPATPAPDTTTPEHIVLFEQGRGGYECYRIPAIVRTSDGGLLAFAEGRRPATHTTAWCHDAAPIDVVVRRSDDDGVTWGPVSVVLSGDPAGGDEEATRGNPAPVVVTRGEHAGRIVLVTTHNPAGGGVRTPYVQTSDDDGRTWSEATSLAHLPPDGTGWYATGPQHGIQLTSGPHRGRLVVGVNYDAGGVRFGGLLLSDDGGDTWRAGAAAAAVDPADIPQELGVVETPGGGVLAVARNQNAAGAHQRLAARSGDGGATFGGQFTGVADLVTTPRVQGSVLALTPPGRPGASGPLVFSSPVDPTFRRNLTLFRSDDHGRTWATHAVLTADRAGYSDLVRLGDGRLGVLYEGGAYPDGDARDEIRFVAVRVPR</sequence>
<dbReference type="InterPro" id="IPR026856">
    <property type="entry name" value="Sialidase_fam"/>
</dbReference>
<dbReference type="STRING" id="471853.Bcav_1440"/>
<dbReference type="HOGENOM" id="CLU_024620_1_0_11"/>
<dbReference type="EMBL" id="CP001618">
    <property type="protein sequence ID" value="ACQ79698.1"/>
    <property type="molecule type" value="Genomic_DNA"/>
</dbReference>
<dbReference type="Gene3D" id="2.120.10.10">
    <property type="match status" value="1"/>
</dbReference>
<proteinExistence type="inferred from homology"/>
<dbReference type="RefSeq" id="WP_015881938.1">
    <property type="nucleotide sequence ID" value="NC_012669.1"/>
</dbReference>
<protein>
    <recommendedName>
        <fullName evidence="3">exo-alpha-sialidase</fullName>
        <ecNumber evidence="3">3.2.1.18</ecNumber>
    </recommendedName>
</protein>
<evidence type="ECO:0000313" key="7">
    <source>
        <dbReference type="Proteomes" id="UP000007962"/>
    </source>
</evidence>
<dbReference type="GO" id="GO:0005737">
    <property type="term" value="C:cytoplasm"/>
    <property type="evidence" value="ECO:0007669"/>
    <property type="project" value="TreeGrafter"/>
</dbReference>
<evidence type="ECO:0000256" key="2">
    <source>
        <dbReference type="ARBA" id="ARBA00009348"/>
    </source>
</evidence>
<dbReference type="CDD" id="cd15482">
    <property type="entry name" value="Sialidase_non-viral"/>
    <property type="match status" value="1"/>
</dbReference>
<evidence type="ECO:0000256" key="4">
    <source>
        <dbReference type="SAM" id="SignalP"/>
    </source>
</evidence>
<dbReference type="KEGG" id="bcv:Bcav_1440"/>
<dbReference type="GO" id="GO:0009313">
    <property type="term" value="P:oligosaccharide catabolic process"/>
    <property type="evidence" value="ECO:0007669"/>
    <property type="project" value="TreeGrafter"/>
</dbReference>
<keyword evidence="6" id="KW-0326">Glycosidase</keyword>
<feature type="chain" id="PRO_5002949308" description="exo-alpha-sialidase" evidence="4">
    <location>
        <begin position="25"/>
        <end position="391"/>
    </location>
</feature>
<dbReference type="Proteomes" id="UP000007962">
    <property type="component" value="Chromosome"/>
</dbReference>
<feature type="domain" description="Sialidase" evidence="5">
    <location>
        <begin position="83"/>
        <end position="366"/>
    </location>
</feature>
<dbReference type="AlphaFoldDB" id="C5C2L2"/>
<dbReference type="EC" id="3.2.1.18" evidence="3"/>
<gene>
    <name evidence="6" type="ordered locus">Bcav_1440</name>
</gene>
<comment type="similarity">
    <text evidence="2">Belongs to the glycosyl hydrolase 33 family.</text>
</comment>
<dbReference type="PANTHER" id="PTHR10628">
    <property type="entry name" value="SIALIDASE"/>
    <property type="match status" value="1"/>
</dbReference>
<evidence type="ECO:0000256" key="3">
    <source>
        <dbReference type="ARBA" id="ARBA00012733"/>
    </source>
</evidence>
<dbReference type="GO" id="GO:0006689">
    <property type="term" value="P:ganglioside catabolic process"/>
    <property type="evidence" value="ECO:0007669"/>
    <property type="project" value="TreeGrafter"/>
</dbReference>
<keyword evidence="4" id="KW-0732">Signal</keyword>
<dbReference type="Pfam" id="PF13088">
    <property type="entry name" value="BNR_2"/>
    <property type="match status" value="1"/>
</dbReference>
<feature type="signal peptide" evidence="4">
    <location>
        <begin position="1"/>
        <end position="24"/>
    </location>
</feature>
<keyword evidence="6" id="KW-0378">Hydrolase</keyword>
<evidence type="ECO:0000256" key="1">
    <source>
        <dbReference type="ARBA" id="ARBA00000427"/>
    </source>
</evidence>
<dbReference type="GO" id="GO:0016020">
    <property type="term" value="C:membrane"/>
    <property type="evidence" value="ECO:0007669"/>
    <property type="project" value="TreeGrafter"/>
</dbReference>
<organism evidence="6 7">
    <name type="scientific">Beutenbergia cavernae (strain ATCC BAA-8 / DSM 12333 / CCUG 43141 / JCM 11478 / NBRC 16432 / NCIMB 13614 / HKI 0122)</name>
    <dbReference type="NCBI Taxonomy" id="471853"/>
    <lineage>
        <taxon>Bacteria</taxon>
        <taxon>Bacillati</taxon>
        <taxon>Actinomycetota</taxon>
        <taxon>Actinomycetes</taxon>
        <taxon>Micrococcales</taxon>
        <taxon>Beutenbergiaceae</taxon>
        <taxon>Beutenbergia</taxon>
    </lineage>
</organism>
<dbReference type="SUPFAM" id="SSF50939">
    <property type="entry name" value="Sialidases"/>
    <property type="match status" value="1"/>
</dbReference>
<dbReference type="InterPro" id="IPR011040">
    <property type="entry name" value="Sialidase"/>
</dbReference>
<dbReference type="OrthoDB" id="7294637at2"/>
<dbReference type="CAZy" id="GH33">
    <property type="family name" value="Glycoside Hydrolase Family 33"/>
</dbReference>